<dbReference type="EMBL" id="JABFCT010000002">
    <property type="protein sequence ID" value="KAF5878997.1"/>
    <property type="molecule type" value="Genomic_DNA"/>
</dbReference>
<name>A0A8H6B4S5_9HELO</name>
<gene>
    <name evidence="1" type="ORF">Bfra_001170</name>
</gene>
<dbReference type="RefSeq" id="XP_037197941.1">
    <property type="nucleotide sequence ID" value="XM_037331608.1"/>
</dbReference>
<dbReference type="Proteomes" id="UP000531561">
    <property type="component" value="Unassembled WGS sequence"/>
</dbReference>
<evidence type="ECO:0000313" key="2">
    <source>
        <dbReference type="Proteomes" id="UP000531561"/>
    </source>
</evidence>
<protein>
    <submittedName>
        <fullName evidence="1">Uncharacterized protein</fullName>
    </submittedName>
</protein>
<proteinExistence type="predicted"/>
<sequence length="94" mass="10972">MGTNEYAYWILILECLIGTNIKWRRWQNQIKSCWVLHYLVPRLRPWGAGGGMSTKSWYGEQIFVMLVLQTNLRDMEENIESILGQGSVLACTQY</sequence>
<evidence type="ECO:0000313" key="1">
    <source>
        <dbReference type="EMBL" id="KAF5878997.1"/>
    </source>
</evidence>
<keyword evidence="2" id="KW-1185">Reference proteome</keyword>
<organism evidence="1 2">
    <name type="scientific">Botrytis fragariae</name>
    <dbReference type="NCBI Taxonomy" id="1964551"/>
    <lineage>
        <taxon>Eukaryota</taxon>
        <taxon>Fungi</taxon>
        <taxon>Dikarya</taxon>
        <taxon>Ascomycota</taxon>
        <taxon>Pezizomycotina</taxon>
        <taxon>Leotiomycetes</taxon>
        <taxon>Helotiales</taxon>
        <taxon>Sclerotiniaceae</taxon>
        <taxon>Botrytis</taxon>
    </lineage>
</organism>
<dbReference type="GeneID" id="59255300"/>
<accession>A0A8H6B4S5</accession>
<reference evidence="1 2" key="1">
    <citation type="journal article" date="2020" name="Phytopathology">
        <title>A high-quality genome resource of Botrytis fragariae, a new and rapidly spreading fungal pathogen causing strawberry gray mold in the U.S.A.</title>
        <authorList>
            <person name="Wu Y."/>
            <person name="Saski C.A."/>
            <person name="Schnabel G."/>
            <person name="Xiao S."/>
            <person name="Hu M."/>
        </authorList>
    </citation>
    <scope>NUCLEOTIDE SEQUENCE [LARGE SCALE GENOMIC DNA]</scope>
    <source>
        <strain evidence="1 2">BVB16</strain>
    </source>
</reference>
<comment type="caution">
    <text evidence="1">The sequence shown here is derived from an EMBL/GenBank/DDBJ whole genome shotgun (WGS) entry which is preliminary data.</text>
</comment>
<dbReference type="AlphaFoldDB" id="A0A8H6B4S5"/>